<evidence type="ECO:0000313" key="2">
    <source>
        <dbReference type="Proteomes" id="UP000053257"/>
    </source>
</evidence>
<dbReference type="HOGENOM" id="CLU_1548166_0_0_1"/>
<evidence type="ECO:0008006" key="3">
    <source>
        <dbReference type="Google" id="ProtNLM"/>
    </source>
</evidence>
<name>A0A0C3NLR0_PHLG1</name>
<proteinExistence type="predicted"/>
<dbReference type="AlphaFoldDB" id="A0A0C3NLR0"/>
<gene>
    <name evidence="1" type="ORF">PHLGIDRAFT_119382</name>
</gene>
<keyword evidence="2" id="KW-1185">Reference proteome</keyword>
<evidence type="ECO:0000313" key="1">
    <source>
        <dbReference type="EMBL" id="KIP05974.1"/>
    </source>
</evidence>
<dbReference type="EMBL" id="KN840529">
    <property type="protein sequence ID" value="KIP05974.1"/>
    <property type="molecule type" value="Genomic_DNA"/>
</dbReference>
<accession>A0A0C3NLR0</accession>
<dbReference type="Proteomes" id="UP000053257">
    <property type="component" value="Unassembled WGS sequence"/>
</dbReference>
<sequence length="173" mass="19186">MPSTFVVEYTSTVPCKADAPFESDPIADVVIRKSDNVEFSLVRGVLQVASSFRAMFALTQPDPVIKDTAMLKKVLEAAMKYEMSEAVDILQTRLRGFIQASPRSVYAVECRLELEEEARMAATEWKMASSLWLHDIFPRGFASSVAGGSYAPNMATITSGAYFRLLQYVRVAL</sequence>
<reference evidence="1 2" key="1">
    <citation type="journal article" date="2014" name="PLoS Genet.">
        <title>Analysis of the Phlebiopsis gigantea genome, transcriptome and secretome provides insight into its pioneer colonization strategies of wood.</title>
        <authorList>
            <person name="Hori C."/>
            <person name="Ishida T."/>
            <person name="Igarashi K."/>
            <person name="Samejima M."/>
            <person name="Suzuki H."/>
            <person name="Master E."/>
            <person name="Ferreira P."/>
            <person name="Ruiz-Duenas F.J."/>
            <person name="Held B."/>
            <person name="Canessa P."/>
            <person name="Larrondo L.F."/>
            <person name="Schmoll M."/>
            <person name="Druzhinina I.S."/>
            <person name="Kubicek C.P."/>
            <person name="Gaskell J.A."/>
            <person name="Kersten P."/>
            <person name="St John F."/>
            <person name="Glasner J."/>
            <person name="Sabat G."/>
            <person name="Splinter BonDurant S."/>
            <person name="Syed K."/>
            <person name="Yadav J."/>
            <person name="Mgbeahuruike A.C."/>
            <person name="Kovalchuk A."/>
            <person name="Asiegbu F.O."/>
            <person name="Lackner G."/>
            <person name="Hoffmeister D."/>
            <person name="Rencoret J."/>
            <person name="Gutierrez A."/>
            <person name="Sun H."/>
            <person name="Lindquist E."/>
            <person name="Barry K."/>
            <person name="Riley R."/>
            <person name="Grigoriev I.V."/>
            <person name="Henrissat B."/>
            <person name="Kues U."/>
            <person name="Berka R.M."/>
            <person name="Martinez A.T."/>
            <person name="Covert S.F."/>
            <person name="Blanchette R.A."/>
            <person name="Cullen D."/>
        </authorList>
    </citation>
    <scope>NUCLEOTIDE SEQUENCE [LARGE SCALE GENOMIC DNA]</scope>
    <source>
        <strain evidence="1 2">11061_1 CR5-6</strain>
    </source>
</reference>
<protein>
    <recommendedName>
        <fullName evidence="3">BTB domain-containing protein</fullName>
    </recommendedName>
</protein>
<organism evidence="1 2">
    <name type="scientific">Phlebiopsis gigantea (strain 11061_1 CR5-6)</name>
    <name type="common">White-rot fungus</name>
    <name type="synonym">Peniophora gigantea</name>
    <dbReference type="NCBI Taxonomy" id="745531"/>
    <lineage>
        <taxon>Eukaryota</taxon>
        <taxon>Fungi</taxon>
        <taxon>Dikarya</taxon>
        <taxon>Basidiomycota</taxon>
        <taxon>Agaricomycotina</taxon>
        <taxon>Agaricomycetes</taxon>
        <taxon>Polyporales</taxon>
        <taxon>Phanerochaetaceae</taxon>
        <taxon>Phlebiopsis</taxon>
    </lineage>
</organism>